<gene>
    <name evidence="2" type="ORF">CEQ21_14580</name>
</gene>
<comment type="caution">
    <text evidence="2">The sequence shown here is derived from an EMBL/GenBank/DDBJ whole genome shotgun (WGS) entry which is preliminary data.</text>
</comment>
<evidence type="ECO:0000313" key="3">
    <source>
        <dbReference type="Proteomes" id="UP000319837"/>
    </source>
</evidence>
<dbReference type="Pfam" id="PF00583">
    <property type="entry name" value="Acetyltransf_1"/>
    <property type="match status" value="1"/>
</dbReference>
<proteinExistence type="predicted"/>
<evidence type="ECO:0000313" key="2">
    <source>
        <dbReference type="EMBL" id="TRZ39061.1"/>
    </source>
</evidence>
<sequence length="149" mass="16866">MTKAWAEEILDWNYEPPYDFYNDNNKEESMKELLEAPYFAVLNDSGNLAGFYCIGYAAQVPLGYLFGAYQEDCVDIGLGMKPELTGKGNGGSFIRFVLEQVKGSKSIRLTVADFNERAITLYEKVGFQKTYMFAGEELNFIVMKKGPFN</sequence>
<keyword evidence="2" id="KW-0808">Transferase</keyword>
<evidence type="ECO:0000259" key="1">
    <source>
        <dbReference type="PROSITE" id="PS51186"/>
    </source>
</evidence>
<name>A0A553SPY6_NIACI</name>
<reference evidence="3" key="1">
    <citation type="submission" date="2018-10" db="EMBL/GenBank/DDBJ databases">
        <title>FDA dAtabase for Regulatory Grade micrObial Sequences (FDA-ARGOS): Supporting development and validation of Infectious Disease Dx tests.</title>
        <authorList>
            <person name="Minogue T."/>
            <person name="Wolcott M."/>
            <person name="Wasieloski L."/>
            <person name="Aguilar W."/>
            <person name="Moore D."/>
            <person name="Tallon L."/>
            <person name="Sadzewicz L."/>
            <person name="Sengamalay N."/>
            <person name="Ott S."/>
            <person name="Godinez A."/>
            <person name="Nagaraj S."/>
            <person name="Vavikolanu K."/>
            <person name="Vyas G."/>
            <person name="Nadendla S."/>
            <person name="George J."/>
            <person name="Sichtig H."/>
        </authorList>
    </citation>
    <scope>NUCLEOTIDE SEQUENCE [LARGE SCALE GENOMIC DNA]</scope>
    <source>
        <strain evidence="3">FDAARGOS_343</strain>
    </source>
</reference>
<dbReference type="AlphaFoldDB" id="A0A553SPY6"/>
<organism evidence="2 3">
    <name type="scientific">Niallia circulans</name>
    <name type="common">Bacillus circulans</name>
    <dbReference type="NCBI Taxonomy" id="1397"/>
    <lineage>
        <taxon>Bacteria</taxon>
        <taxon>Bacillati</taxon>
        <taxon>Bacillota</taxon>
        <taxon>Bacilli</taxon>
        <taxon>Bacillales</taxon>
        <taxon>Bacillaceae</taxon>
        <taxon>Niallia</taxon>
    </lineage>
</organism>
<dbReference type="InterPro" id="IPR000182">
    <property type="entry name" value="GNAT_dom"/>
</dbReference>
<accession>A0A553SPY6</accession>
<dbReference type="GO" id="GO:0016747">
    <property type="term" value="F:acyltransferase activity, transferring groups other than amino-acyl groups"/>
    <property type="evidence" value="ECO:0007669"/>
    <property type="project" value="InterPro"/>
</dbReference>
<protein>
    <submittedName>
        <fullName evidence="2">GNAT family N-acetyltransferase</fullName>
    </submittedName>
</protein>
<dbReference type="InterPro" id="IPR016181">
    <property type="entry name" value="Acyl_CoA_acyltransferase"/>
</dbReference>
<dbReference type="EMBL" id="RIBP01000004">
    <property type="protein sequence ID" value="TRZ39061.1"/>
    <property type="molecule type" value="Genomic_DNA"/>
</dbReference>
<dbReference type="Gene3D" id="3.40.630.30">
    <property type="match status" value="1"/>
</dbReference>
<dbReference type="SUPFAM" id="SSF55729">
    <property type="entry name" value="Acyl-CoA N-acyltransferases (Nat)"/>
    <property type="match status" value="1"/>
</dbReference>
<feature type="domain" description="N-acetyltransferase" evidence="1">
    <location>
        <begin position="1"/>
        <end position="148"/>
    </location>
</feature>
<dbReference type="PROSITE" id="PS51186">
    <property type="entry name" value="GNAT"/>
    <property type="match status" value="1"/>
</dbReference>
<dbReference type="Proteomes" id="UP000319837">
    <property type="component" value="Unassembled WGS sequence"/>
</dbReference>